<keyword evidence="4" id="KW-1185">Reference proteome</keyword>
<dbReference type="OrthoDB" id="9804944at2"/>
<dbReference type="AlphaFoldDB" id="B1ZRC7"/>
<name>B1ZRC7_OPITP</name>
<dbReference type="InterPro" id="IPR004360">
    <property type="entry name" value="Glyas_Fos-R_dOase_dom"/>
</dbReference>
<dbReference type="HOGENOM" id="CLU_155790_0_0_0"/>
<dbReference type="RefSeq" id="WP_012374152.1">
    <property type="nucleotide sequence ID" value="NC_010571.1"/>
</dbReference>
<dbReference type="Pfam" id="PF00903">
    <property type="entry name" value="Glyoxalase"/>
    <property type="match status" value="1"/>
</dbReference>
<dbReference type="KEGG" id="ote:Oter_1329"/>
<evidence type="ECO:0000256" key="1">
    <source>
        <dbReference type="ARBA" id="ARBA00022723"/>
    </source>
</evidence>
<keyword evidence="3" id="KW-0560">Oxidoreductase</keyword>
<dbReference type="GO" id="GO:0046872">
    <property type="term" value="F:metal ion binding"/>
    <property type="evidence" value="ECO:0007669"/>
    <property type="project" value="UniProtKB-KW"/>
</dbReference>
<dbReference type="EMBL" id="CP001032">
    <property type="protein sequence ID" value="ACB74614.1"/>
    <property type="molecule type" value="Genomic_DNA"/>
</dbReference>
<evidence type="ECO:0000313" key="3">
    <source>
        <dbReference type="EMBL" id="ACB74614.1"/>
    </source>
</evidence>
<feature type="domain" description="VOC" evidence="2">
    <location>
        <begin position="7"/>
        <end position="122"/>
    </location>
</feature>
<dbReference type="SUPFAM" id="SSF54593">
    <property type="entry name" value="Glyoxalase/Bleomycin resistance protein/Dihydroxybiphenyl dioxygenase"/>
    <property type="match status" value="1"/>
</dbReference>
<accession>B1ZRC7</accession>
<reference evidence="3 4" key="1">
    <citation type="journal article" date="2011" name="J. Bacteriol.">
        <title>Genome sequence of the verrucomicrobium Opitutus terrae PB90-1, an abundant inhabitant of rice paddy soil ecosystems.</title>
        <authorList>
            <person name="van Passel M.W."/>
            <person name="Kant R."/>
            <person name="Palva A."/>
            <person name="Copeland A."/>
            <person name="Lucas S."/>
            <person name="Lapidus A."/>
            <person name="Glavina del Rio T."/>
            <person name="Pitluck S."/>
            <person name="Goltsman E."/>
            <person name="Clum A."/>
            <person name="Sun H."/>
            <person name="Schmutz J."/>
            <person name="Larimer F.W."/>
            <person name="Land M.L."/>
            <person name="Hauser L."/>
            <person name="Kyrpides N."/>
            <person name="Mikhailova N."/>
            <person name="Richardson P.P."/>
            <person name="Janssen P.H."/>
            <person name="de Vos W.M."/>
            <person name="Smidt H."/>
        </authorList>
    </citation>
    <scope>NUCLEOTIDE SEQUENCE [LARGE SCALE GENOMIC DNA]</scope>
    <source>
        <strain evidence="4">DSM 11246 / JCM 15787 / PB90-1</strain>
    </source>
</reference>
<dbReference type="InterPro" id="IPR037523">
    <property type="entry name" value="VOC_core"/>
</dbReference>
<organism evidence="3 4">
    <name type="scientific">Opitutus terrae (strain DSM 11246 / JCM 15787 / PB90-1)</name>
    <dbReference type="NCBI Taxonomy" id="452637"/>
    <lineage>
        <taxon>Bacteria</taxon>
        <taxon>Pseudomonadati</taxon>
        <taxon>Verrucomicrobiota</taxon>
        <taxon>Opitutia</taxon>
        <taxon>Opitutales</taxon>
        <taxon>Opitutaceae</taxon>
        <taxon>Opitutus</taxon>
    </lineage>
</organism>
<dbReference type="GO" id="GO:0051213">
    <property type="term" value="F:dioxygenase activity"/>
    <property type="evidence" value="ECO:0007669"/>
    <property type="project" value="UniProtKB-KW"/>
</dbReference>
<dbReference type="STRING" id="452637.Oter_1329"/>
<dbReference type="Gene3D" id="3.10.180.10">
    <property type="entry name" value="2,3-Dihydroxybiphenyl 1,2-Dioxygenase, domain 1"/>
    <property type="match status" value="1"/>
</dbReference>
<dbReference type="PROSITE" id="PS51819">
    <property type="entry name" value="VOC"/>
    <property type="match status" value="1"/>
</dbReference>
<sequence>MNAAVSEIGQIALTVRDVAQATRFYRDVLGLPFLFEAGPQLAFLAAGSVRLMLTTPQGHGEPGHNSILYFKVADLPAVHAAVVARGARSEREPQLTARMPDHELWISFVRDPDDNLIGLMSEVRR</sequence>
<keyword evidence="3" id="KW-0223">Dioxygenase</keyword>
<keyword evidence="1" id="KW-0479">Metal-binding</keyword>
<dbReference type="InterPro" id="IPR018146">
    <property type="entry name" value="Glyoxalase_1_CS"/>
</dbReference>
<dbReference type="eggNOG" id="COG0346">
    <property type="taxonomic scope" value="Bacteria"/>
</dbReference>
<dbReference type="Proteomes" id="UP000007013">
    <property type="component" value="Chromosome"/>
</dbReference>
<evidence type="ECO:0000259" key="2">
    <source>
        <dbReference type="PROSITE" id="PS51819"/>
    </source>
</evidence>
<dbReference type="InterPro" id="IPR029068">
    <property type="entry name" value="Glyas_Bleomycin-R_OHBP_Dase"/>
</dbReference>
<protein>
    <submittedName>
        <fullName evidence="3">Glyoxalase/bleomycin resistance protein/dioxygenase</fullName>
    </submittedName>
</protein>
<dbReference type="GO" id="GO:0004462">
    <property type="term" value="F:lactoylglutathione lyase activity"/>
    <property type="evidence" value="ECO:0007669"/>
    <property type="project" value="InterPro"/>
</dbReference>
<gene>
    <name evidence="3" type="ordered locus">Oter_1329</name>
</gene>
<dbReference type="PROSITE" id="PS00934">
    <property type="entry name" value="GLYOXALASE_I_1"/>
    <property type="match status" value="1"/>
</dbReference>
<proteinExistence type="predicted"/>
<evidence type="ECO:0000313" key="4">
    <source>
        <dbReference type="Proteomes" id="UP000007013"/>
    </source>
</evidence>